<proteinExistence type="predicted"/>
<gene>
    <name evidence="4" type="ORF">L3X39_12930</name>
</gene>
<dbReference type="NCBIfam" id="TIGR04183">
    <property type="entry name" value="Por_Secre_tail"/>
    <property type="match status" value="1"/>
</dbReference>
<organism evidence="4 5">
    <name type="scientific">Flaviramulus multivorans</name>
    <dbReference type="NCBI Taxonomy" id="1304750"/>
    <lineage>
        <taxon>Bacteria</taxon>
        <taxon>Pseudomonadati</taxon>
        <taxon>Bacteroidota</taxon>
        <taxon>Flavobacteriia</taxon>
        <taxon>Flavobacteriales</taxon>
        <taxon>Flavobacteriaceae</taxon>
        <taxon>Flaviramulus</taxon>
    </lineage>
</organism>
<dbReference type="EMBL" id="JAKKDV010000006">
    <property type="protein sequence ID" value="MCF7561545.1"/>
    <property type="molecule type" value="Genomic_DNA"/>
</dbReference>
<keyword evidence="1 2" id="KW-0732">Signal</keyword>
<dbReference type="RefSeq" id="WP_237232278.1">
    <property type="nucleotide sequence ID" value="NZ_JAKKDV010000006.1"/>
</dbReference>
<keyword evidence="5" id="KW-1185">Reference proteome</keyword>
<feature type="domain" description="Secretion system C-terminal sorting" evidence="3">
    <location>
        <begin position="262"/>
        <end position="329"/>
    </location>
</feature>
<protein>
    <submittedName>
        <fullName evidence="4">T9SS type A sorting domain-containing protein</fullName>
    </submittedName>
</protein>
<evidence type="ECO:0000256" key="1">
    <source>
        <dbReference type="ARBA" id="ARBA00022729"/>
    </source>
</evidence>
<evidence type="ECO:0000256" key="2">
    <source>
        <dbReference type="SAM" id="SignalP"/>
    </source>
</evidence>
<name>A0ABS9ILU0_9FLAO</name>
<dbReference type="Proteomes" id="UP001200022">
    <property type="component" value="Unassembled WGS sequence"/>
</dbReference>
<feature type="chain" id="PRO_5045090840" evidence="2">
    <location>
        <begin position="25"/>
        <end position="332"/>
    </location>
</feature>
<comment type="caution">
    <text evidence="4">The sequence shown here is derived from an EMBL/GenBank/DDBJ whole genome shotgun (WGS) entry which is preliminary data.</text>
</comment>
<feature type="signal peptide" evidence="2">
    <location>
        <begin position="1"/>
        <end position="24"/>
    </location>
</feature>
<evidence type="ECO:0000313" key="4">
    <source>
        <dbReference type="EMBL" id="MCF7561545.1"/>
    </source>
</evidence>
<reference evidence="4 5" key="1">
    <citation type="submission" date="2022-01" db="EMBL/GenBank/DDBJ databases">
        <title>Draft genome sequence of Sabulilitoribacter multivorans KCTC 32326.</title>
        <authorList>
            <person name="Oh J.-S."/>
        </authorList>
    </citation>
    <scope>NUCLEOTIDE SEQUENCE [LARGE SCALE GENOMIC DNA]</scope>
    <source>
        <strain evidence="4 5">M-M16</strain>
    </source>
</reference>
<sequence length="332" mass="36853">MKNKIIPIFITLFTISVCSFSQTACDGTLPFEEQNGLLTIEMESGILPSGSNWQTGSESDPNLSGSTINYIFWNGIESFNALSGAPITYNIKINNPGTYRFTWRGRIGAGSSGGEHNDAWLRIVADDFYATKVSSSTSTQALEPKPNCNSNPNRDCPVGSSVDGYFKAFMNRHPINSTPEQRWGFVTNTNDGDSFRFIWATFNTAGNYSVIVDARSNFFFMDKMVLRRSDVSDGVAFNLNNPESSCYEALSINDVNRREIKIYPNPTNGIINIDNLLIKSELIISNMQGAIIKTLQSTSIEQSVDISNLQSGIYFLTIKNDTNRLTKKITKI</sequence>
<evidence type="ECO:0000259" key="3">
    <source>
        <dbReference type="Pfam" id="PF18962"/>
    </source>
</evidence>
<evidence type="ECO:0000313" key="5">
    <source>
        <dbReference type="Proteomes" id="UP001200022"/>
    </source>
</evidence>
<dbReference type="Pfam" id="PF18962">
    <property type="entry name" value="Por_Secre_tail"/>
    <property type="match status" value="1"/>
</dbReference>
<dbReference type="InterPro" id="IPR026444">
    <property type="entry name" value="Secre_tail"/>
</dbReference>
<accession>A0ABS9ILU0</accession>